<evidence type="ECO:0000256" key="6">
    <source>
        <dbReference type="SAM" id="MobiDB-lite"/>
    </source>
</evidence>
<evidence type="ECO:0000256" key="1">
    <source>
        <dbReference type="ARBA" id="ARBA00004604"/>
    </source>
</evidence>
<dbReference type="VEuPathDB" id="AmoebaDB:ACA1_166220"/>
<evidence type="ECO:0000256" key="2">
    <source>
        <dbReference type="ARBA" id="ARBA00007336"/>
    </source>
</evidence>
<dbReference type="InterPro" id="IPR008610">
    <property type="entry name" value="Ebp2"/>
</dbReference>
<dbReference type="PANTHER" id="PTHR13028">
    <property type="entry name" value="RRNA PROCESSING PROTEIN EBNA1-BINDING PROTEIN-RELATED"/>
    <property type="match status" value="1"/>
</dbReference>
<reference evidence="7 8" key="1">
    <citation type="journal article" date="2013" name="Genome Biol.">
        <title>Genome of Acanthamoeba castellanii highlights extensive lateral gene transfer and early evolution of tyrosine kinase signaling.</title>
        <authorList>
            <person name="Clarke M."/>
            <person name="Lohan A.J."/>
            <person name="Liu B."/>
            <person name="Lagkouvardos I."/>
            <person name="Roy S."/>
            <person name="Zafar N."/>
            <person name="Bertelli C."/>
            <person name="Schilde C."/>
            <person name="Kianianmomeni A."/>
            <person name="Burglin T.R."/>
            <person name="Frech C."/>
            <person name="Turcotte B."/>
            <person name="Kopec K.O."/>
            <person name="Synnott J.M."/>
            <person name="Choo C."/>
            <person name="Paponov I."/>
            <person name="Finkler A."/>
            <person name="Soon Heng Tan C."/>
            <person name="Hutchins A.P."/>
            <person name="Weinmeier T."/>
            <person name="Rattei T."/>
            <person name="Chu J.S."/>
            <person name="Gimenez G."/>
            <person name="Irimia M."/>
            <person name="Rigden D.J."/>
            <person name="Fitzpatrick D.A."/>
            <person name="Lorenzo-Morales J."/>
            <person name="Bateman A."/>
            <person name="Chiu C.H."/>
            <person name="Tang P."/>
            <person name="Hegemann P."/>
            <person name="Fromm H."/>
            <person name="Raoult D."/>
            <person name="Greub G."/>
            <person name="Miranda-Saavedra D."/>
            <person name="Chen N."/>
            <person name="Nash P."/>
            <person name="Ginger M.L."/>
            <person name="Horn M."/>
            <person name="Schaap P."/>
            <person name="Caler L."/>
            <person name="Loftus B."/>
        </authorList>
    </citation>
    <scope>NUCLEOTIDE SEQUENCE [LARGE SCALE GENOMIC DNA]</scope>
    <source>
        <strain evidence="7 8">Neff</strain>
    </source>
</reference>
<dbReference type="EMBL" id="KB007943">
    <property type="protein sequence ID" value="ELR18784.1"/>
    <property type="molecule type" value="Genomic_DNA"/>
</dbReference>
<dbReference type="STRING" id="1257118.L8GZU4"/>
<organism evidence="7 8">
    <name type="scientific">Acanthamoeba castellanii (strain ATCC 30010 / Neff)</name>
    <dbReference type="NCBI Taxonomy" id="1257118"/>
    <lineage>
        <taxon>Eukaryota</taxon>
        <taxon>Amoebozoa</taxon>
        <taxon>Discosea</taxon>
        <taxon>Longamoebia</taxon>
        <taxon>Centramoebida</taxon>
        <taxon>Acanthamoebidae</taxon>
        <taxon>Acanthamoeba</taxon>
    </lineage>
</organism>
<keyword evidence="3" id="KW-0690">Ribosome biogenesis</keyword>
<accession>L8GZU4</accession>
<keyword evidence="5" id="KW-0539">Nucleus</keyword>
<evidence type="ECO:0000256" key="4">
    <source>
        <dbReference type="ARBA" id="ARBA00023054"/>
    </source>
</evidence>
<dbReference type="KEGG" id="acan:ACA1_166220"/>
<dbReference type="Pfam" id="PF05890">
    <property type="entry name" value="Ebp2"/>
    <property type="match status" value="1"/>
</dbReference>
<keyword evidence="8" id="KW-1185">Reference proteome</keyword>
<dbReference type="GO" id="GO:0034399">
    <property type="term" value="C:nuclear periphery"/>
    <property type="evidence" value="ECO:0007669"/>
    <property type="project" value="TreeGrafter"/>
</dbReference>
<dbReference type="PANTHER" id="PTHR13028:SF0">
    <property type="entry name" value="RRNA-PROCESSING PROTEIN EBP2-RELATED"/>
    <property type="match status" value="1"/>
</dbReference>
<sequence length="125" mass="13990">MVAEENGEEGEDGTPTREEGPPQINDVDGLMSRYEDIVLGSGRSLPWLERLEIITPDRITMASVNDDLAREAAFYAQAMQSVGRAIEAFEEQGFVWRRPDDFFAEMLKSDEHMQKVSSPSLLVAP</sequence>
<dbReference type="GO" id="GO:0042273">
    <property type="term" value="P:ribosomal large subunit biogenesis"/>
    <property type="evidence" value="ECO:0007669"/>
    <property type="project" value="TreeGrafter"/>
</dbReference>
<evidence type="ECO:0000313" key="8">
    <source>
        <dbReference type="Proteomes" id="UP000011083"/>
    </source>
</evidence>
<dbReference type="GeneID" id="14919584"/>
<evidence type="ECO:0000313" key="7">
    <source>
        <dbReference type="EMBL" id="ELR18784.1"/>
    </source>
</evidence>
<evidence type="ECO:0000256" key="5">
    <source>
        <dbReference type="ARBA" id="ARBA00023242"/>
    </source>
</evidence>
<comment type="subcellular location">
    <subcellularLocation>
        <location evidence="1">Nucleus</location>
        <location evidence="1">Nucleolus</location>
    </subcellularLocation>
</comment>
<evidence type="ECO:0000256" key="3">
    <source>
        <dbReference type="ARBA" id="ARBA00022517"/>
    </source>
</evidence>
<proteinExistence type="inferred from homology"/>
<gene>
    <name evidence="7" type="ORF">ACA1_166220</name>
</gene>
<dbReference type="GO" id="GO:0030687">
    <property type="term" value="C:preribosome, large subunit precursor"/>
    <property type="evidence" value="ECO:0007669"/>
    <property type="project" value="TreeGrafter"/>
</dbReference>
<dbReference type="GO" id="GO:0005730">
    <property type="term" value="C:nucleolus"/>
    <property type="evidence" value="ECO:0007669"/>
    <property type="project" value="UniProtKB-SubCell"/>
</dbReference>
<keyword evidence="4" id="KW-0175">Coiled coil</keyword>
<dbReference type="Proteomes" id="UP000011083">
    <property type="component" value="Unassembled WGS sequence"/>
</dbReference>
<dbReference type="GO" id="GO:0006364">
    <property type="term" value="P:rRNA processing"/>
    <property type="evidence" value="ECO:0007669"/>
    <property type="project" value="TreeGrafter"/>
</dbReference>
<feature type="compositionally biased region" description="Acidic residues" evidence="6">
    <location>
        <begin position="1"/>
        <end position="12"/>
    </location>
</feature>
<protein>
    <submittedName>
        <fullName evidence="7">rRNA-processing protein EBP2, putative</fullName>
    </submittedName>
</protein>
<dbReference type="RefSeq" id="XP_004340839.1">
    <property type="nucleotide sequence ID" value="XM_004340791.1"/>
</dbReference>
<feature type="region of interest" description="Disordered" evidence="6">
    <location>
        <begin position="1"/>
        <end position="28"/>
    </location>
</feature>
<dbReference type="AlphaFoldDB" id="L8GZU4"/>
<name>L8GZU4_ACACF</name>
<comment type="similarity">
    <text evidence="2">Belongs to the EBP2 family.</text>
</comment>
<dbReference type="OrthoDB" id="443772at2759"/>